<dbReference type="Proteomes" id="UP001328107">
    <property type="component" value="Unassembled WGS sequence"/>
</dbReference>
<dbReference type="Gene3D" id="3.40.50.1820">
    <property type="entry name" value="alpha/beta hydrolase"/>
    <property type="match status" value="1"/>
</dbReference>
<keyword evidence="4" id="KW-1185">Reference proteome</keyword>
<dbReference type="InterPro" id="IPR002018">
    <property type="entry name" value="CarbesteraseB"/>
</dbReference>
<gene>
    <name evidence="3" type="ORF">PMAYCL1PPCAC_27744</name>
</gene>
<evidence type="ECO:0000313" key="3">
    <source>
        <dbReference type="EMBL" id="GMR57549.1"/>
    </source>
</evidence>
<feature type="non-terminal residue" evidence="3">
    <location>
        <position position="1"/>
    </location>
</feature>
<keyword evidence="1" id="KW-0732">Signal</keyword>
<sequence length="131" mass="14263">SFNMFVAALVLILFPLQSASTLPDFPVIATSFGPIRGFSYTADDGTEAQIFKRIPFASSPIGALRWRKPQPPKPCNLTLDGTFFGPACAQKTSKAGYRVAGYSEDCLYLNIFTSQRCRESNASCAVAFVVH</sequence>
<name>A0AAN5D8P2_9BILA</name>
<accession>A0AAN5D8P2</accession>
<evidence type="ECO:0000313" key="4">
    <source>
        <dbReference type="Proteomes" id="UP001328107"/>
    </source>
</evidence>
<comment type="caution">
    <text evidence="3">The sequence shown here is derived from an EMBL/GenBank/DDBJ whole genome shotgun (WGS) entry which is preliminary data.</text>
</comment>
<reference evidence="4" key="1">
    <citation type="submission" date="2022-10" db="EMBL/GenBank/DDBJ databases">
        <title>Genome assembly of Pristionchus species.</title>
        <authorList>
            <person name="Yoshida K."/>
            <person name="Sommer R.J."/>
        </authorList>
    </citation>
    <scope>NUCLEOTIDE SEQUENCE [LARGE SCALE GENOMIC DNA]</scope>
    <source>
        <strain evidence="4">RS5460</strain>
    </source>
</reference>
<dbReference type="SUPFAM" id="SSF53474">
    <property type="entry name" value="alpha/beta-Hydrolases"/>
    <property type="match status" value="1"/>
</dbReference>
<feature type="domain" description="Carboxylesterase type B" evidence="2">
    <location>
        <begin position="26"/>
        <end position="131"/>
    </location>
</feature>
<organism evidence="3 4">
    <name type="scientific">Pristionchus mayeri</name>
    <dbReference type="NCBI Taxonomy" id="1317129"/>
    <lineage>
        <taxon>Eukaryota</taxon>
        <taxon>Metazoa</taxon>
        <taxon>Ecdysozoa</taxon>
        <taxon>Nematoda</taxon>
        <taxon>Chromadorea</taxon>
        <taxon>Rhabditida</taxon>
        <taxon>Rhabditina</taxon>
        <taxon>Diplogasteromorpha</taxon>
        <taxon>Diplogasteroidea</taxon>
        <taxon>Neodiplogasteridae</taxon>
        <taxon>Pristionchus</taxon>
    </lineage>
</organism>
<feature type="chain" id="PRO_5043009433" description="Carboxylesterase type B domain-containing protein" evidence="1">
    <location>
        <begin position="22"/>
        <end position="131"/>
    </location>
</feature>
<evidence type="ECO:0000256" key="1">
    <source>
        <dbReference type="SAM" id="SignalP"/>
    </source>
</evidence>
<dbReference type="EMBL" id="BTRK01000006">
    <property type="protein sequence ID" value="GMR57549.1"/>
    <property type="molecule type" value="Genomic_DNA"/>
</dbReference>
<proteinExistence type="predicted"/>
<evidence type="ECO:0000259" key="2">
    <source>
        <dbReference type="Pfam" id="PF00135"/>
    </source>
</evidence>
<dbReference type="Pfam" id="PF00135">
    <property type="entry name" value="COesterase"/>
    <property type="match status" value="1"/>
</dbReference>
<feature type="signal peptide" evidence="1">
    <location>
        <begin position="1"/>
        <end position="21"/>
    </location>
</feature>
<dbReference type="AlphaFoldDB" id="A0AAN5D8P2"/>
<dbReference type="InterPro" id="IPR029058">
    <property type="entry name" value="AB_hydrolase_fold"/>
</dbReference>
<dbReference type="PANTHER" id="PTHR45580">
    <property type="entry name" value="PROTEIN CBG05369"/>
    <property type="match status" value="1"/>
</dbReference>
<feature type="non-terminal residue" evidence="3">
    <location>
        <position position="131"/>
    </location>
</feature>
<dbReference type="PANTHER" id="PTHR45580:SF6">
    <property type="entry name" value="CARBOXYLESTERASE TYPE B DOMAIN-CONTAINING PROTEIN"/>
    <property type="match status" value="1"/>
</dbReference>
<protein>
    <recommendedName>
        <fullName evidence="2">Carboxylesterase type B domain-containing protein</fullName>
    </recommendedName>
</protein>